<reference evidence="4" key="1">
    <citation type="submission" date="2025-08" db="UniProtKB">
        <authorList>
            <consortium name="RefSeq"/>
        </authorList>
    </citation>
    <scope>IDENTIFICATION</scope>
    <source>
        <tissue evidence="4">Total insect</tissue>
    </source>
</reference>
<dbReference type="Gene3D" id="3.80.10.10">
    <property type="entry name" value="Ribonuclease Inhibitor"/>
    <property type="match status" value="1"/>
</dbReference>
<accession>A0A6P8YLG5</accession>
<protein>
    <submittedName>
        <fullName evidence="4">Uncharacterized protein LOC117644990 isoform X1</fullName>
    </submittedName>
</protein>
<dbReference type="Proteomes" id="UP000515158">
    <property type="component" value="Unplaced"/>
</dbReference>
<dbReference type="SMART" id="SM00256">
    <property type="entry name" value="FBOX"/>
    <property type="match status" value="1"/>
</dbReference>
<evidence type="ECO:0000256" key="1">
    <source>
        <dbReference type="SAM" id="MobiDB-lite"/>
    </source>
</evidence>
<dbReference type="InterPro" id="IPR001810">
    <property type="entry name" value="F-box_dom"/>
</dbReference>
<gene>
    <name evidence="4" type="primary">LOC117644990</name>
</gene>
<dbReference type="GeneID" id="117644990"/>
<evidence type="ECO:0000313" key="4">
    <source>
        <dbReference type="RefSeq" id="XP_034240748.1"/>
    </source>
</evidence>
<feature type="compositionally biased region" description="Basic and acidic residues" evidence="1">
    <location>
        <begin position="78"/>
        <end position="92"/>
    </location>
</feature>
<dbReference type="RefSeq" id="XP_034240748.1">
    <property type="nucleotide sequence ID" value="XM_034384857.1"/>
</dbReference>
<feature type="region of interest" description="Disordered" evidence="1">
    <location>
        <begin position="78"/>
        <end position="145"/>
    </location>
</feature>
<dbReference type="PROSITE" id="PS50181">
    <property type="entry name" value="FBOX"/>
    <property type="match status" value="1"/>
</dbReference>
<evidence type="ECO:0000313" key="3">
    <source>
        <dbReference type="Proteomes" id="UP000515158"/>
    </source>
</evidence>
<feature type="domain" description="F-box" evidence="2">
    <location>
        <begin position="216"/>
        <end position="262"/>
    </location>
</feature>
<dbReference type="InterPro" id="IPR032675">
    <property type="entry name" value="LRR_dom_sf"/>
</dbReference>
<dbReference type="KEGG" id="tpal:117644990"/>
<sequence>MDSPSGQLVAQPLRYSTPKAPRIVMASRLAELEVEAAEVTLRIQRLKLQAAEVAVDIAREQVELAELGRDHAVARRELLESKEPLDTSKDLTDASLKPSPPAAKKRKTASSSSTSSSYASTSNAFSSNASYSNASSSNASTSNAFSSNASDDVAALAEVQDRLAMLVAQELSAADDLESARALLKDVEQQVQQRRLVEDTSLRLTVQCSADEPSSEVGLDKLPDEGLLFVLSYLGPKELLECRRVCRRLRDMALHPDLWRYMWLKAHPEDNQLVAASLRLAPCLRWLNVGSSLHLAQLGVLLASTSCAIYELDLTFQPTDAVLVVIVLERQAALGRLKYVKLKLSCEEDPDEKKTCLFNLRLLLERLLHAQGLEGINLDVNAAAGQDYFKKTPALLNAAKYEVPRPAKLRALVHGTWFKSPYLPLQLKWNAATLEVVHFWAAPPRAVPLLCSLPRLRELHCPLLRDMPVLLQCAALKSLHLRVNQEPSTRHLFPGVQKYLRAAVTRLEDLTFEYIDDEARPEAVDLVLSLGGSAAPSLRSLSFKFTYKKEWKPKTSAPQLRPLATILRSLGSLVRLKVDVEPTDEFLEALDGVVLPKLGVLEFQFDDCPKLAHGKHRQVAGQLAGVLRRYPGLHLEWESFHEDKPHCPFCDQFECRDCDGEMHSLFTHPADEWCEPGHWDRAFHVSIE</sequence>
<evidence type="ECO:0000259" key="2">
    <source>
        <dbReference type="PROSITE" id="PS50181"/>
    </source>
</evidence>
<dbReference type="Pfam" id="PF12937">
    <property type="entry name" value="F-box-like"/>
    <property type="match status" value="1"/>
</dbReference>
<organism evidence="4">
    <name type="scientific">Thrips palmi</name>
    <name type="common">Melon thrips</name>
    <dbReference type="NCBI Taxonomy" id="161013"/>
    <lineage>
        <taxon>Eukaryota</taxon>
        <taxon>Metazoa</taxon>
        <taxon>Ecdysozoa</taxon>
        <taxon>Arthropoda</taxon>
        <taxon>Hexapoda</taxon>
        <taxon>Insecta</taxon>
        <taxon>Pterygota</taxon>
        <taxon>Neoptera</taxon>
        <taxon>Paraneoptera</taxon>
        <taxon>Thysanoptera</taxon>
        <taxon>Terebrantia</taxon>
        <taxon>Thripoidea</taxon>
        <taxon>Thripidae</taxon>
        <taxon>Thrips</taxon>
    </lineage>
</organism>
<dbReference type="OrthoDB" id="10257471at2759"/>
<dbReference type="AlphaFoldDB" id="A0A6P8YLG5"/>
<keyword evidence="3" id="KW-1185">Reference proteome</keyword>
<dbReference type="InParanoid" id="A0A6P8YLG5"/>
<feature type="compositionally biased region" description="Low complexity" evidence="1">
    <location>
        <begin position="109"/>
        <end position="145"/>
    </location>
</feature>
<dbReference type="InterPro" id="IPR036047">
    <property type="entry name" value="F-box-like_dom_sf"/>
</dbReference>
<proteinExistence type="predicted"/>
<dbReference type="SUPFAM" id="SSF81383">
    <property type="entry name" value="F-box domain"/>
    <property type="match status" value="1"/>
</dbReference>
<name>A0A6P8YLG5_THRPL</name>